<accession>A0A955KX02</accession>
<dbReference type="SUPFAM" id="SSF50692">
    <property type="entry name" value="ADC-like"/>
    <property type="match status" value="1"/>
</dbReference>
<dbReference type="Pfam" id="PF00591">
    <property type="entry name" value="Glycos_transf_3"/>
    <property type="match status" value="1"/>
</dbReference>
<dbReference type="InterPro" id="IPR036566">
    <property type="entry name" value="PYNP-like_C_sf"/>
</dbReference>
<dbReference type="Pfam" id="PF07831">
    <property type="entry name" value="PYNP_C"/>
    <property type="match status" value="1"/>
</dbReference>
<dbReference type="SUPFAM" id="SSF54680">
    <property type="entry name" value="Pyrimidine nucleoside phosphorylase C-terminal domain"/>
    <property type="match status" value="1"/>
</dbReference>
<dbReference type="InterPro" id="IPR036320">
    <property type="entry name" value="Glycosyl_Trfase_fam3_N_dom_sf"/>
</dbReference>
<dbReference type="InterPro" id="IPR013466">
    <property type="entry name" value="Thymidine/AMP_Pase"/>
</dbReference>
<dbReference type="AlphaFoldDB" id="A0A955KX02"/>
<dbReference type="InterPro" id="IPR013102">
    <property type="entry name" value="PYNP_C"/>
</dbReference>
<dbReference type="GO" id="GO:0006213">
    <property type="term" value="P:pyrimidine nucleoside metabolic process"/>
    <property type="evidence" value="ECO:0007669"/>
    <property type="project" value="InterPro"/>
</dbReference>
<evidence type="ECO:0000256" key="2">
    <source>
        <dbReference type="ARBA" id="ARBA00022679"/>
    </source>
</evidence>
<dbReference type="GO" id="GO:0005829">
    <property type="term" value="C:cytosol"/>
    <property type="evidence" value="ECO:0007669"/>
    <property type="project" value="TreeGrafter"/>
</dbReference>
<evidence type="ECO:0000313" key="4">
    <source>
        <dbReference type="EMBL" id="MCA9376624.1"/>
    </source>
</evidence>
<evidence type="ECO:0000259" key="3">
    <source>
        <dbReference type="SMART" id="SM00941"/>
    </source>
</evidence>
<dbReference type="GO" id="GO:0006206">
    <property type="term" value="P:pyrimidine nucleobase metabolic process"/>
    <property type="evidence" value="ECO:0007669"/>
    <property type="project" value="InterPro"/>
</dbReference>
<proteinExistence type="predicted"/>
<reference evidence="4" key="2">
    <citation type="journal article" date="2021" name="Microbiome">
        <title>Successional dynamics and alternative stable states in a saline activated sludge microbial community over 9 years.</title>
        <authorList>
            <person name="Wang Y."/>
            <person name="Ye J."/>
            <person name="Ju F."/>
            <person name="Liu L."/>
            <person name="Boyd J.A."/>
            <person name="Deng Y."/>
            <person name="Parks D.H."/>
            <person name="Jiang X."/>
            <person name="Yin X."/>
            <person name="Woodcroft B.J."/>
            <person name="Tyson G.W."/>
            <person name="Hugenholtz P."/>
            <person name="Polz M.F."/>
            <person name="Zhang T."/>
        </authorList>
    </citation>
    <scope>NUCLEOTIDE SEQUENCE</scope>
    <source>
        <strain evidence="4">HKST-UBA17</strain>
    </source>
</reference>
<protein>
    <submittedName>
        <fullName evidence="4">Thymidine phosphorylase</fullName>
        <ecNumber evidence="4">2.4.2.4</ecNumber>
    </submittedName>
</protein>
<dbReference type="PANTHER" id="PTHR10515">
    <property type="entry name" value="THYMIDINE PHOSPHORYLASE"/>
    <property type="match status" value="1"/>
</dbReference>
<dbReference type="InterPro" id="IPR000312">
    <property type="entry name" value="Glycosyl_Trfase_fam3"/>
</dbReference>
<reference evidence="4" key="1">
    <citation type="submission" date="2020-04" db="EMBL/GenBank/DDBJ databases">
        <authorList>
            <person name="Zhang T."/>
        </authorList>
    </citation>
    <scope>NUCLEOTIDE SEQUENCE</scope>
    <source>
        <strain evidence="4">HKST-UBA17</strain>
    </source>
</reference>
<evidence type="ECO:0000256" key="1">
    <source>
        <dbReference type="ARBA" id="ARBA00022676"/>
    </source>
</evidence>
<comment type="caution">
    <text evidence="4">The sequence shown here is derived from an EMBL/GenBank/DDBJ whole genome shotgun (WGS) entry which is preliminary data.</text>
</comment>
<gene>
    <name evidence="4" type="ORF">KC685_01755</name>
</gene>
<dbReference type="PANTHER" id="PTHR10515:SF0">
    <property type="entry name" value="THYMIDINE PHOSPHORYLASE"/>
    <property type="match status" value="1"/>
</dbReference>
<dbReference type="GO" id="GO:0004645">
    <property type="term" value="F:1,4-alpha-oligoglucan phosphorylase activity"/>
    <property type="evidence" value="ECO:0007669"/>
    <property type="project" value="InterPro"/>
</dbReference>
<dbReference type="EC" id="2.4.2.4" evidence="4"/>
<keyword evidence="2 4" id="KW-0808">Transferase</keyword>
<name>A0A955KX02_9BACT</name>
<dbReference type="Gene3D" id="2.40.40.20">
    <property type="match status" value="1"/>
</dbReference>
<evidence type="ECO:0000313" key="5">
    <source>
        <dbReference type="Proteomes" id="UP000741282"/>
    </source>
</evidence>
<dbReference type="Gene3D" id="3.40.1030.10">
    <property type="entry name" value="Nucleoside phosphorylase/phosphoribosyltransferase catalytic domain"/>
    <property type="match status" value="1"/>
</dbReference>
<dbReference type="InterPro" id="IPR035902">
    <property type="entry name" value="Nuc_phospho_transferase"/>
</dbReference>
<dbReference type="NCBIfam" id="TIGR02645">
    <property type="entry name" value="ARCH_P_rylase"/>
    <property type="match status" value="1"/>
</dbReference>
<sequence length="504" mass="55386">MALYLNSLKLDRETGDSPTIVLNATDAQREGINQADIVNFDSGEIAIFAVVEITDTEIPPGVVGVYEEIWTKYTLPNDTVIAISVMERPESIEYIKKKLLGERLTEHELAVITKDISDRKIREVEIAYFMATFFNPGFNDEEVLSTIKGMANAGDIMDFRNIRNNGNMVVDKHSIGGVAAKGVTPLLVPIIASFDLVIPNTSTRAITTPAGTTDILEVVMPVALNNDQLMDTVRKTGSCMVWGGALKLSPADDVLITVERGLHVQSFQKLLVSIIAKKVSMGISHILIDIPYGPGTKVPNPDDVEVLKRGFIDLFSKVGITCEVYSRMVCSPDGYGIGPALEIRDILRVYERDELRPRGLEETALRMAGQLLEMTGTVENGKGFESAREKLDSGAALEKFWEIAETQGATKRINSSEIELGEYQDTLKAPKSGKIEVVDNKEIVKVARALGNPYIKNAGIFLNKTVGDTVRQGDELMTLYATSADRLRTGLEASKVDKLFRIRD</sequence>
<dbReference type="SUPFAM" id="SSF47648">
    <property type="entry name" value="Nucleoside phosphorylase/phosphoribosyltransferase N-terminal domain"/>
    <property type="match status" value="1"/>
</dbReference>
<organism evidence="4 5">
    <name type="scientific">Candidatus Dojkabacteria bacterium</name>
    <dbReference type="NCBI Taxonomy" id="2099670"/>
    <lineage>
        <taxon>Bacteria</taxon>
        <taxon>Candidatus Dojkabacteria</taxon>
    </lineage>
</organism>
<dbReference type="Proteomes" id="UP000741282">
    <property type="component" value="Unassembled WGS sequence"/>
</dbReference>
<dbReference type="Gene3D" id="1.20.970.50">
    <property type="match status" value="1"/>
</dbReference>
<dbReference type="GO" id="GO:0009032">
    <property type="term" value="F:thymidine phosphorylase activity"/>
    <property type="evidence" value="ECO:0007669"/>
    <property type="project" value="UniProtKB-EC"/>
</dbReference>
<feature type="domain" description="Pyrimidine nucleoside phosphorylase C-terminal" evidence="3">
    <location>
        <begin position="434"/>
        <end position="500"/>
    </location>
</feature>
<dbReference type="EMBL" id="JAGQLN010000005">
    <property type="protein sequence ID" value="MCA9376624.1"/>
    <property type="molecule type" value="Genomic_DNA"/>
</dbReference>
<dbReference type="InterPro" id="IPR000053">
    <property type="entry name" value="Thymidine/pyrmidine_PPase"/>
</dbReference>
<dbReference type="Gene3D" id="3.90.1170.30">
    <property type="entry name" value="Pyrimidine nucleoside phosphorylase-like, C-terminal domain"/>
    <property type="match status" value="1"/>
</dbReference>
<dbReference type="SMART" id="SM00941">
    <property type="entry name" value="PYNP_C"/>
    <property type="match status" value="1"/>
</dbReference>
<dbReference type="SUPFAM" id="SSF52418">
    <property type="entry name" value="Nucleoside phosphorylase/phosphoribosyltransferase catalytic domain"/>
    <property type="match status" value="1"/>
</dbReference>
<dbReference type="InterPro" id="IPR009010">
    <property type="entry name" value="Asp_de-COase-like_dom_sf"/>
</dbReference>
<dbReference type="NCBIfam" id="NF003338">
    <property type="entry name" value="PRK04350.1"/>
    <property type="match status" value="1"/>
</dbReference>
<keyword evidence="1 4" id="KW-0328">Glycosyltransferase</keyword>